<evidence type="ECO:0000313" key="10">
    <source>
        <dbReference type="EMBL" id="KAG5682486.1"/>
    </source>
</evidence>
<dbReference type="FunFam" id="2.60.120.1030:FF:000001">
    <property type="entry name" value="Protein CLP1 homolog 5"/>
    <property type="match status" value="1"/>
</dbReference>
<dbReference type="InterPro" id="IPR045116">
    <property type="entry name" value="Clp1/Grc3"/>
</dbReference>
<feature type="binding site" evidence="6">
    <location>
        <position position="20"/>
    </location>
    <ligand>
        <name>ATP</name>
        <dbReference type="ChEBI" id="CHEBI:30616"/>
    </ligand>
</feature>
<dbReference type="EMBL" id="JADBJN010000001">
    <property type="protein sequence ID" value="KAG5682486.1"/>
    <property type="molecule type" value="Genomic_DNA"/>
</dbReference>
<dbReference type="GO" id="GO:0051731">
    <property type="term" value="F:polynucleotide 5'-hydroxyl-kinase activity"/>
    <property type="evidence" value="ECO:0007669"/>
    <property type="project" value="InterPro"/>
</dbReference>
<organism evidence="10 11">
    <name type="scientific">Polypedilum vanderplanki</name>
    <name type="common">Sleeping chironomid midge</name>
    <dbReference type="NCBI Taxonomy" id="319348"/>
    <lineage>
        <taxon>Eukaryota</taxon>
        <taxon>Metazoa</taxon>
        <taxon>Ecdysozoa</taxon>
        <taxon>Arthropoda</taxon>
        <taxon>Hexapoda</taxon>
        <taxon>Insecta</taxon>
        <taxon>Pterygota</taxon>
        <taxon>Neoptera</taxon>
        <taxon>Endopterygota</taxon>
        <taxon>Diptera</taxon>
        <taxon>Nematocera</taxon>
        <taxon>Chironomoidea</taxon>
        <taxon>Chironomidae</taxon>
        <taxon>Chironominae</taxon>
        <taxon>Polypedilum</taxon>
        <taxon>Polypedilum</taxon>
    </lineage>
</organism>
<dbReference type="OrthoDB" id="258143at2759"/>
<dbReference type="HAMAP" id="MF_03035">
    <property type="entry name" value="Clp1"/>
    <property type="match status" value="1"/>
</dbReference>
<keyword evidence="4 6" id="KW-0067">ATP-binding</keyword>
<dbReference type="Gene3D" id="3.40.50.300">
    <property type="entry name" value="P-loop containing nucleotide triphosphate hydrolases"/>
    <property type="match status" value="1"/>
</dbReference>
<comment type="function">
    <text evidence="6">Required for endonucleolytic cleavage during polyadenylation-dependent pre-mRNA 3'-end formation.</text>
</comment>
<feature type="domain" description="Clp1 P-loop" evidence="9">
    <location>
        <begin position="119"/>
        <end position="306"/>
    </location>
</feature>
<evidence type="ECO:0000256" key="1">
    <source>
        <dbReference type="ARBA" id="ARBA00004123"/>
    </source>
</evidence>
<dbReference type="Pfam" id="PF16575">
    <property type="entry name" value="CLP1_P"/>
    <property type="match status" value="1"/>
</dbReference>
<keyword evidence="3 6" id="KW-0547">Nucleotide-binding</keyword>
<dbReference type="SUPFAM" id="SSF52540">
    <property type="entry name" value="P-loop containing nucleoside triphosphate hydrolases"/>
    <property type="match status" value="1"/>
</dbReference>
<dbReference type="FunFam" id="3.40.50.300:FF:000454">
    <property type="entry name" value="Protein CLP1 homolog"/>
    <property type="match status" value="1"/>
</dbReference>
<reference evidence="10" key="1">
    <citation type="submission" date="2021-03" db="EMBL/GenBank/DDBJ databases">
        <title>Chromosome level genome of the anhydrobiotic midge Polypedilum vanderplanki.</title>
        <authorList>
            <person name="Yoshida Y."/>
            <person name="Kikawada T."/>
            <person name="Gusev O."/>
        </authorList>
    </citation>
    <scope>NUCLEOTIDE SEQUENCE</scope>
    <source>
        <strain evidence="10">NIAS01</strain>
        <tissue evidence="10">Whole body or cell culture</tissue>
    </source>
</reference>
<dbReference type="Pfam" id="PF06807">
    <property type="entry name" value="Clp1"/>
    <property type="match status" value="1"/>
</dbReference>
<dbReference type="CDD" id="cd01983">
    <property type="entry name" value="SIMIBI"/>
    <property type="match status" value="1"/>
</dbReference>
<proteinExistence type="inferred from homology"/>
<comment type="subcellular location">
    <subcellularLocation>
        <location evidence="1 6">Nucleus</location>
    </subcellularLocation>
</comment>
<feature type="binding site" evidence="6">
    <location>
        <begin position="122"/>
        <end position="127"/>
    </location>
    <ligand>
        <name>ATP</name>
        <dbReference type="ChEBI" id="CHEBI:30616"/>
    </ligand>
</feature>
<dbReference type="InterPro" id="IPR028606">
    <property type="entry name" value="Clp1"/>
</dbReference>
<dbReference type="GO" id="GO:0005849">
    <property type="term" value="C:mRNA cleavage factor complex"/>
    <property type="evidence" value="ECO:0007669"/>
    <property type="project" value="InterPro"/>
</dbReference>
<dbReference type="AlphaFoldDB" id="A0A9J6CLL1"/>
<dbReference type="Pfam" id="PF16573">
    <property type="entry name" value="CLP1_N"/>
    <property type="match status" value="1"/>
</dbReference>
<dbReference type="InterPro" id="IPR010655">
    <property type="entry name" value="Clp1_C"/>
</dbReference>
<sequence>MTETGNSKESKDYNLEKDCELRFEIESKSQIKVELKSGFAELYGTELVKSKKYTFYQGAKVAIFTYQGCVINISGSPDVCYIARETPMIQYLNTHSAIEQMRVNAEERETCGPKVMIVGPTDVGKSTLCKILLNYAVRLGHRPILSDLDVGQGNISIPGTIASLLIERPASIEEGFFSQLAPLVIHYGHKTPDFNNELYKICISTLADITLERLNEDKRTLSSGIIINTCGWVKGQGYQHLLHAAKEFKVDVILVLDQERLYNELLRDVDAGCKVVFLPKSGGVVERSQQTRAESRDQRIREYFYGVPLRSPLYPHSIDIKFSDLKLYKIGAPVLPDSCMPLGMKATDNMTKLWPIQPGPSLIHHVLALSFAENPEQDVLKKNVIGFVCVTNVDVERQTITVLSPQPRPLPNVVLLLSELQFIDSH</sequence>
<name>A0A9J6CLL1_POLVA</name>
<dbReference type="Gene3D" id="2.60.120.1030">
    <property type="entry name" value="Clp1, DNA binding domain"/>
    <property type="match status" value="1"/>
</dbReference>
<dbReference type="InterPro" id="IPR032324">
    <property type="entry name" value="Clp1_N"/>
</dbReference>
<comment type="caution">
    <text evidence="10">The sequence shown here is derived from an EMBL/GenBank/DDBJ whole genome shotgun (WGS) entry which is preliminary data.</text>
</comment>
<evidence type="ECO:0000256" key="2">
    <source>
        <dbReference type="ARBA" id="ARBA00022664"/>
    </source>
</evidence>
<feature type="domain" description="Clp1 N-terminal" evidence="8">
    <location>
        <begin position="15"/>
        <end position="105"/>
    </location>
</feature>
<dbReference type="GO" id="GO:0005524">
    <property type="term" value="F:ATP binding"/>
    <property type="evidence" value="ECO:0007669"/>
    <property type="project" value="UniProtKB-UniRule"/>
</dbReference>
<dbReference type="InterPro" id="IPR032319">
    <property type="entry name" value="CLP1_P"/>
</dbReference>
<evidence type="ECO:0000256" key="3">
    <source>
        <dbReference type="ARBA" id="ARBA00022741"/>
    </source>
</evidence>
<evidence type="ECO:0000313" key="11">
    <source>
        <dbReference type="Proteomes" id="UP001107558"/>
    </source>
</evidence>
<dbReference type="Proteomes" id="UP001107558">
    <property type="component" value="Chromosome 1"/>
</dbReference>
<evidence type="ECO:0000259" key="8">
    <source>
        <dbReference type="Pfam" id="PF16573"/>
    </source>
</evidence>
<keyword evidence="11" id="KW-1185">Reference proteome</keyword>
<dbReference type="GO" id="GO:0031124">
    <property type="term" value="P:mRNA 3'-end processing"/>
    <property type="evidence" value="ECO:0007669"/>
    <property type="project" value="UniProtKB-UniRule"/>
</dbReference>
<feature type="domain" description="Clp1 C-terminal" evidence="7">
    <location>
        <begin position="313"/>
        <end position="424"/>
    </location>
</feature>
<dbReference type="GO" id="GO:0006388">
    <property type="term" value="P:tRNA splicing, via endonucleolytic cleavage and ligation"/>
    <property type="evidence" value="ECO:0007669"/>
    <property type="project" value="TreeGrafter"/>
</dbReference>
<dbReference type="InterPro" id="IPR038238">
    <property type="entry name" value="Clp1_C_sf"/>
</dbReference>
<accession>A0A9J6CLL1</accession>
<dbReference type="FunFam" id="2.40.30.330:FF:000001">
    <property type="entry name" value="Protein CLP1 homolog"/>
    <property type="match status" value="1"/>
</dbReference>
<dbReference type="PANTHER" id="PTHR12755">
    <property type="entry name" value="CLEAVAGE/POLYADENYLATION FACTOR IA SUBUNIT CLP1P"/>
    <property type="match status" value="1"/>
</dbReference>
<evidence type="ECO:0000256" key="5">
    <source>
        <dbReference type="ARBA" id="ARBA00023242"/>
    </source>
</evidence>
<dbReference type="InterPro" id="IPR027417">
    <property type="entry name" value="P-loop_NTPase"/>
</dbReference>
<gene>
    <name evidence="10" type="ORF">PVAND_011837</name>
</gene>
<keyword evidence="2 6" id="KW-0507">mRNA processing</keyword>
<comment type="similarity">
    <text evidence="6">Belongs to the Clp1 family. Clp1 subfamily.</text>
</comment>
<evidence type="ECO:0000259" key="7">
    <source>
        <dbReference type="Pfam" id="PF06807"/>
    </source>
</evidence>
<evidence type="ECO:0000256" key="4">
    <source>
        <dbReference type="ARBA" id="ARBA00022840"/>
    </source>
</evidence>
<dbReference type="PANTHER" id="PTHR12755:SF6">
    <property type="entry name" value="POLYRIBONUCLEOTIDE 5'-HYDROXYL-KINASE CLP1"/>
    <property type="match status" value="1"/>
</dbReference>
<evidence type="ECO:0000256" key="6">
    <source>
        <dbReference type="HAMAP-Rule" id="MF_03035"/>
    </source>
</evidence>
<dbReference type="InterPro" id="IPR038239">
    <property type="entry name" value="Clp1_N_sf"/>
</dbReference>
<evidence type="ECO:0000259" key="9">
    <source>
        <dbReference type="Pfam" id="PF16575"/>
    </source>
</evidence>
<keyword evidence="5 6" id="KW-0539">Nucleus</keyword>
<protein>
    <recommendedName>
        <fullName evidence="6">Protein CLP1 homolog</fullName>
    </recommendedName>
</protein>
<dbReference type="Gene3D" id="2.40.30.330">
    <property type="entry name" value="Pre-mRNA cleavage complex subunit Clp1, C-terminal domain"/>
    <property type="match status" value="1"/>
</dbReference>
<feature type="binding site" evidence="6">
    <location>
        <position position="60"/>
    </location>
    <ligand>
        <name>ATP</name>
        <dbReference type="ChEBI" id="CHEBI:30616"/>
    </ligand>
</feature>
<dbReference type="GO" id="GO:0007420">
    <property type="term" value="P:brain development"/>
    <property type="evidence" value="ECO:0007669"/>
    <property type="project" value="UniProtKB-ARBA"/>
</dbReference>